<dbReference type="SUPFAM" id="SSF52540">
    <property type="entry name" value="P-loop containing nucleoside triphosphate hydrolases"/>
    <property type="match status" value="1"/>
</dbReference>
<dbReference type="Pfam" id="PF17874">
    <property type="entry name" value="TPR_MalT"/>
    <property type="match status" value="1"/>
</dbReference>
<proteinExistence type="predicted"/>
<evidence type="ECO:0000259" key="5">
    <source>
        <dbReference type="PROSITE" id="PS50043"/>
    </source>
</evidence>
<accession>A0ABS3TPS9</accession>
<sequence>MPEHKNQFSSANAPVRDEVGTAQAPAGPSGKSVQPASMVRLKLVDQMENAGSAKLMLIRAAAGFGKSTLLRQYRERCRATGRQTAWLSLEPTDNDLSRFISRLDACVGELDPEGLIEGGVLDTISDVEPVYTLLESIAGQARPFSILLDEFEVIQSPAVLNFIQQLLAALPPHGCLVIASRTAPEIGLGRIRARGQLLEVDPGALRFSLEETGTFLRETHRLQLDSGDIAALHRCTEGWIAALYLAALSLKGRDDPSAFIQSFSGSNLNLAAYLAEQILAQQSEECRRFLLQTSVLNRFCAPLCDALTGRNDSQAMIESLLRANLFLFPADEEQRWFRYHSLFAGFLQDVLERQTPGAARELHRAAAHWYLSVKQPIPAIDHLISAGDTDEAIAQLTEHLDDLVRGGLVRLLVRWLAQLPPAALGHSPRLQLASAWALVLCRRYQSAQEFIASYRPSPEIESARVILLACTDRMEEAYEFGQSLLRRLPTDDHFVYGLTANTMAYVMQATGHYEEARRLLSEAIPYVSQQGAGFMRNVAASVESILDLAQGRLGNALARLQAFTQQQADTAADNQFGAQISLDMIRSVTLYEVDDLEGAQRVLNEGLSYSIDSGVADALISSHVLLSRIAALRGDTVAGQRYLNDLETIGRDGGSSRIQCSAWMERTRVATLEGRLDAAQQALRQVEKYSDWDRPDVFMYSNDVDTPAITRLRLRVAQGQCAQSLDGLREAIAEAQGHSLMRRALKLRLLHALALDGAGRQTEAFDVLTEALQFASHEGFLRTFLDEGKRLAELLQRWAVTFQARSRSLGIAPGFLADLLKRLEPARQDSASDGGRDALTKRELQIIRLLADGCPIPEIATKLFLSENTVKTHIRNVSVKLGTHSRNESLAIARARGLLD</sequence>
<feature type="domain" description="HTH luxR-type" evidence="5">
    <location>
        <begin position="832"/>
        <end position="897"/>
    </location>
</feature>
<dbReference type="PRINTS" id="PR00038">
    <property type="entry name" value="HTHLUXR"/>
</dbReference>
<organism evidence="6 7">
    <name type="scientific">Pseudomonas schmalbachii</name>
    <dbReference type="NCBI Taxonomy" id="2816993"/>
    <lineage>
        <taxon>Bacteria</taxon>
        <taxon>Pseudomonadati</taxon>
        <taxon>Pseudomonadota</taxon>
        <taxon>Gammaproteobacteria</taxon>
        <taxon>Pseudomonadales</taxon>
        <taxon>Pseudomonadaceae</taxon>
        <taxon>Pseudomonas</taxon>
    </lineage>
</organism>
<dbReference type="InterPro" id="IPR036388">
    <property type="entry name" value="WH-like_DNA-bd_sf"/>
</dbReference>
<keyword evidence="7" id="KW-1185">Reference proteome</keyword>
<dbReference type="EMBL" id="JAELYA010000003">
    <property type="protein sequence ID" value="MBO3275658.1"/>
    <property type="molecule type" value="Genomic_DNA"/>
</dbReference>
<dbReference type="CDD" id="cd06170">
    <property type="entry name" value="LuxR_C_like"/>
    <property type="match status" value="1"/>
</dbReference>
<keyword evidence="1" id="KW-0805">Transcription regulation</keyword>
<dbReference type="InterPro" id="IPR041617">
    <property type="entry name" value="TPR_MalT"/>
</dbReference>
<keyword evidence="2" id="KW-0238">DNA-binding</keyword>
<dbReference type="Pfam" id="PF00196">
    <property type="entry name" value="GerE"/>
    <property type="match status" value="1"/>
</dbReference>
<evidence type="ECO:0000256" key="3">
    <source>
        <dbReference type="ARBA" id="ARBA00023163"/>
    </source>
</evidence>
<dbReference type="Gene3D" id="1.25.40.10">
    <property type="entry name" value="Tetratricopeptide repeat domain"/>
    <property type="match status" value="1"/>
</dbReference>
<dbReference type="Gene3D" id="1.10.10.10">
    <property type="entry name" value="Winged helix-like DNA-binding domain superfamily/Winged helix DNA-binding domain"/>
    <property type="match status" value="1"/>
</dbReference>
<dbReference type="SUPFAM" id="SSF48452">
    <property type="entry name" value="TPR-like"/>
    <property type="match status" value="1"/>
</dbReference>
<reference evidence="6 7" key="1">
    <citation type="submission" date="2020-12" db="EMBL/GenBank/DDBJ databases">
        <title>Pseudomonas schmalbachii sp. nov. isolated from millipede gut.</title>
        <authorList>
            <person name="Shelomi M."/>
        </authorList>
    </citation>
    <scope>NUCLEOTIDE SEQUENCE [LARGE SCALE GENOMIC DNA]</scope>
    <source>
        <strain evidence="6 7">Milli4</strain>
    </source>
</reference>
<gene>
    <name evidence="6" type="ORF">JFY56_10520</name>
</gene>
<dbReference type="InterPro" id="IPR011990">
    <property type="entry name" value="TPR-like_helical_dom_sf"/>
</dbReference>
<name>A0ABS3TPS9_9PSED</name>
<dbReference type="Pfam" id="PF25873">
    <property type="entry name" value="WHD_MalT"/>
    <property type="match status" value="1"/>
</dbReference>
<keyword evidence="3" id="KW-0804">Transcription</keyword>
<evidence type="ECO:0000313" key="6">
    <source>
        <dbReference type="EMBL" id="MBO3275658.1"/>
    </source>
</evidence>
<evidence type="ECO:0000313" key="7">
    <source>
        <dbReference type="Proteomes" id="UP000669060"/>
    </source>
</evidence>
<dbReference type="Proteomes" id="UP000669060">
    <property type="component" value="Unassembled WGS sequence"/>
</dbReference>
<dbReference type="SUPFAM" id="SSF46894">
    <property type="entry name" value="C-terminal effector domain of the bipartite response regulators"/>
    <property type="match status" value="1"/>
</dbReference>
<evidence type="ECO:0000256" key="1">
    <source>
        <dbReference type="ARBA" id="ARBA00023015"/>
    </source>
</evidence>
<dbReference type="InterPro" id="IPR059106">
    <property type="entry name" value="WHD_MalT"/>
</dbReference>
<protein>
    <submittedName>
        <fullName evidence="6">Helix-turn-helix transcriptional regulator</fullName>
    </submittedName>
</protein>
<dbReference type="PROSITE" id="PS50043">
    <property type="entry name" value="HTH_LUXR_2"/>
    <property type="match status" value="1"/>
</dbReference>
<dbReference type="PANTHER" id="PTHR44688:SF16">
    <property type="entry name" value="DNA-BINDING TRANSCRIPTIONAL ACTIVATOR DEVR_DOSR"/>
    <property type="match status" value="1"/>
</dbReference>
<comment type="caution">
    <text evidence="6">The sequence shown here is derived from an EMBL/GenBank/DDBJ whole genome shotgun (WGS) entry which is preliminary data.</text>
</comment>
<dbReference type="InterPro" id="IPR016032">
    <property type="entry name" value="Sig_transdc_resp-reg_C-effctor"/>
</dbReference>
<dbReference type="SMART" id="SM00421">
    <property type="entry name" value="HTH_LUXR"/>
    <property type="match status" value="1"/>
</dbReference>
<evidence type="ECO:0000256" key="4">
    <source>
        <dbReference type="SAM" id="MobiDB-lite"/>
    </source>
</evidence>
<dbReference type="PANTHER" id="PTHR44688">
    <property type="entry name" value="DNA-BINDING TRANSCRIPTIONAL ACTIVATOR DEVR_DOSR"/>
    <property type="match status" value="1"/>
</dbReference>
<feature type="region of interest" description="Disordered" evidence="4">
    <location>
        <begin position="1"/>
        <end position="34"/>
    </location>
</feature>
<dbReference type="InterPro" id="IPR000792">
    <property type="entry name" value="Tscrpt_reg_LuxR_C"/>
</dbReference>
<dbReference type="RefSeq" id="WP_208313599.1">
    <property type="nucleotide sequence ID" value="NZ_JAELYA010000003.1"/>
</dbReference>
<evidence type="ECO:0000256" key="2">
    <source>
        <dbReference type="ARBA" id="ARBA00023125"/>
    </source>
</evidence>
<dbReference type="InterPro" id="IPR027417">
    <property type="entry name" value="P-loop_NTPase"/>
</dbReference>